<feature type="compositionally biased region" description="Polar residues" evidence="2">
    <location>
        <begin position="241"/>
        <end position="251"/>
    </location>
</feature>
<dbReference type="Proteomes" id="UP000775547">
    <property type="component" value="Unassembled WGS sequence"/>
</dbReference>
<gene>
    <name evidence="3" type="ORF">DXG03_007724</name>
</gene>
<feature type="region of interest" description="Disordered" evidence="2">
    <location>
        <begin position="810"/>
        <end position="860"/>
    </location>
</feature>
<feature type="compositionally biased region" description="Pro residues" evidence="2">
    <location>
        <begin position="389"/>
        <end position="400"/>
    </location>
</feature>
<feature type="compositionally biased region" description="Basic and acidic residues" evidence="2">
    <location>
        <begin position="840"/>
        <end position="860"/>
    </location>
</feature>
<reference evidence="3" key="2">
    <citation type="submission" date="2021-10" db="EMBL/GenBank/DDBJ databases">
        <title>Phylogenomics reveals ancestral predisposition of the termite-cultivated fungus Termitomyces towards a domesticated lifestyle.</title>
        <authorList>
            <person name="Auxier B."/>
            <person name="Grum-Grzhimaylo A."/>
            <person name="Cardenas M.E."/>
            <person name="Lodge J.D."/>
            <person name="Laessoe T."/>
            <person name="Pedersen O."/>
            <person name="Smith M.E."/>
            <person name="Kuyper T.W."/>
            <person name="Franco-Molano E.A."/>
            <person name="Baroni T.J."/>
            <person name="Aanen D.K."/>
        </authorList>
    </citation>
    <scope>NUCLEOTIDE SEQUENCE</scope>
    <source>
        <strain evidence="3">AP01</strain>
        <tissue evidence="3">Mycelium</tissue>
    </source>
</reference>
<comment type="caution">
    <text evidence="3">The sequence shown here is derived from an EMBL/GenBank/DDBJ whole genome shotgun (WGS) entry which is preliminary data.</text>
</comment>
<feature type="compositionally biased region" description="Basic and acidic residues" evidence="2">
    <location>
        <begin position="659"/>
        <end position="672"/>
    </location>
</feature>
<evidence type="ECO:0000256" key="2">
    <source>
        <dbReference type="SAM" id="MobiDB-lite"/>
    </source>
</evidence>
<accession>A0A9P7GIV0</accession>
<feature type="region of interest" description="Disordered" evidence="2">
    <location>
        <begin position="206"/>
        <end position="251"/>
    </location>
</feature>
<feature type="compositionally biased region" description="Basic and acidic residues" evidence="2">
    <location>
        <begin position="960"/>
        <end position="992"/>
    </location>
</feature>
<feature type="compositionally biased region" description="Polar residues" evidence="2">
    <location>
        <begin position="148"/>
        <end position="162"/>
    </location>
</feature>
<evidence type="ECO:0000256" key="1">
    <source>
        <dbReference type="SAM" id="Coils"/>
    </source>
</evidence>
<proteinExistence type="predicted"/>
<evidence type="ECO:0000313" key="3">
    <source>
        <dbReference type="EMBL" id="KAG5647802.1"/>
    </source>
</evidence>
<feature type="compositionally biased region" description="Low complexity" evidence="2">
    <location>
        <begin position="350"/>
        <end position="388"/>
    </location>
</feature>
<feature type="compositionally biased region" description="Low complexity" evidence="2">
    <location>
        <begin position="74"/>
        <end position="89"/>
    </location>
</feature>
<feature type="region of interest" description="Disordered" evidence="2">
    <location>
        <begin position="952"/>
        <end position="1021"/>
    </location>
</feature>
<feature type="compositionally biased region" description="Gly residues" evidence="2">
    <location>
        <begin position="618"/>
        <end position="629"/>
    </location>
</feature>
<feature type="region of interest" description="Disordered" evidence="2">
    <location>
        <begin position="345"/>
        <end position="715"/>
    </location>
</feature>
<feature type="region of interest" description="Disordered" evidence="2">
    <location>
        <begin position="33"/>
        <end position="162"/>
    </location>
</feature>
<feature type="coiled-coil region" evidence="1">
    <location>
        <begin position="877"/>
        <end position="911"/>
    </location>
</feature>
<keyword evidence="4" id="KW-1185">Reference proteome</keyword>
<dbReference type="OrthoDB" id="3216045at2759"/>
<organism evidence="3 4">
    <name type="scientific">Asterophora parasitica</name>
    <dbReference type="NCBI Taxonomy" id="117018"/>
    <lineage>
        <taxon>Eukaryota</taxon>
        <taxon>Fungi</taxon>
        <taxon>Dikarya</taxon>
        <taxon>Basidiomycota</taxon>
        <taxon>Agaricomycotina</taxon>
        <taxon>Agaricomycetes</taxon>
        <taxon>Agaricomycetidae</taxon>
        <taxon>Agaricales</taxon>
        <taxon>Tricholomatineae</taxon>
        <taxon>Lyophyllaceae</taxon>
        <taxon>Asterophora</taxon>
    </lineage>
</organism>
<feature type="compositionally biased region" description="Polar residues" evidence="2">
    <location>
        <begin position="810"/>
        <end position="833"/>
    </location>
</feature>
<feature type="region of interest" description="Disordered" evidence="2">
    <location>
        <begin position="1"/>
        <end position="20"/>
    </location>
</feature>
<evidence type="ECO:0000313" key="4">
    <source>
        <dbReference type="Proteomes" id="UP000775547"/>
    </source>
</evidence>
<name>A0A9P7GIV0_9AGAR</name>
<feature type="compositionally biased region" description="Polar residues" evidence="2">
    <location>
        <begin position="490"/>
        <end position="515"/>
    </location>
</feature>
<feature type="compositionally biased region" description="Low complexity" evidence="2">
    <location>
        <begin position="225"/>
        <end position="234"/>
    </location>
</feature>
<feature type="region of interest" description="Disordered" evidence="2">
    <location>
        <begin position="1113"/>
        <end position="1134"/>
    </location>
</feature>
<feature type="compositionally biased region" description="Low complexity" evidence="2">
    <location>
        <begin position="441"/>
        <end position="486"/>
    </location>
</feature>
<dbReference type="AlphaFoldDB" id="A0A9P7GIV0"/>
<feature type="compositionally biased region" description="Low complexity" evidence="2">
    <location>
        <begin position="558"/>
        <end position="576"/>
    </location>
</feature>
<reference evidence="3" key="1">
    <citation type="submission" date="2020-07" db="EMBL/GenBank/DDBJ databases">
        <authorList>
            <person name="Nieuwenhuis M."/>
            <person name="Van De Peppel L.J.J."/>
        </authorList>
    </citation>
    <scope>NUCLEOTIDE SEQUENCE</scope>
    <source>
        <strain evidence="3">AP01</strain>
        <tissue evidence="3">Mycelium</tissue>
    </source>
</reference>
<feature type="compositionally biased region" description="Basic and acidic residues" evidence="2">
    <location>
        <begin position="423"/>
        <end position="435"/>
    </location>
</feature>
<dbReference type="EMBL" id="JABCKV010000006">
    <property type="protein sequence ID" value="KAG5647802.1"/>
    <property type="molecule type" value="Genomic_DNA"/>
</dbReference>
<keyword evidence="1" id="KW-0175">Coiled coil</keyword>
<feature type="compositionally biased region" description="Polar residues" evidence="2">
    <location>
        <begin position="533"/>
        <end position="557"/>
    </location>
</feature>
<sequence length="1134" mass="119898">MASRPSLSSQPNRAFPSSIPSARRISASAIPISSVSASPSPPKASPNASTPTGIPGFRSLRSLLPFGPHKNATPVSSAVSPSPQVSRSPFAHFGSVRRSMNRERKASLDVDLPPVISIGHPSSQETEVRRSVSCSTLPPGQDEHVLERSSNPFDNTVIYSGTSKPSNKSFNFFSLTSYTDRPILRTPSPGPPITADLSTILEADTSGLSNHIPSSTDPSRPPSPDASAPSDSSTGLRDASKSSPDTDTSILDLSTSHLANDVLNAMMQEDSNTAAQWLSANKAVVIDGETDPSFKFDALDPDLAAILSPHRVQPQSSNIKNLSINSQPPHNRAVIDLSKMSPASPRFTLSPASPDASASGSFLPSSVSPSPLGSLRSRLPRQQSSLPRLRPPLPPSPHSPHNPTANPTASPIMPCSNASDSAGEGKDDTARVDIPRHRHASPSSTVSPSTSAPGSPATTTFSKSIPKSHHSPSLSVSITSSTPHSLPSHRFSSQVHTLSTKNLAPTTPAHSPQDQSSSSSSNTTTIPRFKPSFNPNQSPSSATPPGLLRTTSSSAINSGALAPSLSPSVSPSRLAPHPSIDSTSRGNESFDRHRPTLSLAPPGFGYETPARPSTHHGAGSGGSGNGSGGSASAVLARARKRSMSVQERYGRHLLPGQRGGEDGRERASEDGHGNGGSSEFGELRPSSSLSGRMGRRWEGDGPGGSVVGRPPMTEWLGPRTVKAFKAAGLMDFEREQPQLHERSPGSVAGLGSGPAGTLGRFASMRSTSEYNSRAPSRMAMSEAGGSSVSRRGSGSGAGIGMSYGLMESPTFTASSGSRDTPRSASTAPTSVSGASFGLLSRDRDRDREREDIREMKDKHSTETAALLGALSDSQRTTRVLREENGELRDRLEQVEAENDALRRVVGDLTKEAGELRVQMQMLRTSTSTNSRLAAGTWSIPTRRSGLSTSIRIDQDDDDDWGSHVDGGEHIQEDDTRRHVDEETQRYHSEHLELPQSGPVLSSTPAAHKHRRRFSTTSSIFPVPPPNMTMLMHDNDHSDSASFNGDHGDLDQSQFSLPAAMSTRGGKGSVNGQPHNVSASMSISPTTANFSMTTGSPGSLFLRPEHEMHLGDMESLDLGSRRDGNIAMDDGDWSD</sequence>
<feature type="compositionally biased region" description="Polar residues" evidence="2">
    <location>
        <begin position="1"/>
        <end position="12"/>
    </location>
</feature>
<protein>
    <submittedName>
        <fullName evidence="3">Uncharacterized protein</fullName>
    </submittedName>
</protein>
<feature type="region of interest" description="Disordered" evidence="2">
    <location>
        <begin position="769"/>
        <end position="795"/>
    </location>
</feature>
<feature type="compositionally biased region" description="Low complexity" evidence="2">
    <location>
        <begin position="781"/>
        <end position="792"/>
    </location>
</feature>